<dbReference type="InterPro" id="IPR003140">
    <property type="entry name" value="PLipase/COase/thioEstase"/>
</dbReference>
<name>A0A418YBQ6_9GAMM</name>
<organism evidence="4 5">
    <name type="scientific">Motilimonas pumila</name>
    <dbReference type="NCBI Taxonomy" id="2303987"/>
    <lineage>
        <taxon>Bacteria</taxon>
        <taxon>Pseudomonadati</taxon>
        <taxon>Pseudomonadota</taxon>
        <taxon>Gammaproteobacteria</taxon>
        <taxon>Alteromonadales</taxon>
        <taxon>Alteromonadales genera incertae sedis</taxon>
        <taxon>Motilimonas</taxon>
    </lineage>
</organism>
<dbReference type="Gene3D" id="3.40.50.1820">
    <property type="entry name" value="alpha/beta hydrolase"/>
    <property type="match status" value="1"/>
</dbReference>
<gene>
    <name evidence="4" type="ORF">D1Z90_15785</name>
</gene>
<keyword evidence="5" id="KW-1185">Reference proteome</keyword>
<comment type="similarity">
    <text evidence="1">Belongs to the AB hydrolase superfamily. AB hydrolase 2 family.</text>
</comment>
<dbReference type="RefSeq" id="WP_119911756.1">
    <property type="nucleotide sequence ID" value="NZ_QZCH01000023.1"/>
</dbReference>
<reference evidence="4 5" key="2">
    <citation type="submission" date="2019-01" db="EMBL/GenBank/DDBJ databases">
        <title>Motilimonas pumilus sp. nov., isolated from the gut of sea cucumber (Apostichopus japonicus).</title>
        <authorList>
            <person name="Wang F.-Q."/>
            <person name="Ren L.-H."/>
            <person name="Lin Y.-W."/>
            <person name="Sun G.-H."/>
            <person name="Du Z.-J."/>
            <person name="Zhao J.-X."/>
            <person name="Liu X.-J."/>
            <person name="Liu L.-J."/>
        </authorList>
    </citation>
    <scope>NUCLEOTIDE SEQUENCE [LARGE SCALE GENOMIC DNA]</scope>
    <source>
        <strain evidence="4 5">PLHSC7-2</strain>
    </source>
</reference>
<proteinExistence type="inferred from homology"/>
<accession>A0A418YBQ6</accession>
<evidence type="ECO:0000256" key="1">
    <source>
        <dbReference type="ARBA" id="ARBA00006499"/>
    </source>
</evidence>
<protein>
    <submittedName>
        <fullName evidence="4">Carboxylesterase</fullName>
    </submittedName>
</protein>
<dbReference type="PANTHER" id="PTHR10655">
    <property type="entry name" value="LYSOPHOSPHOLIPASE-RELATED"/>
    <property type="match status" value="1"/>
</dbReference>
<sequence>MLSSVKIEPQGQADACVIWLHGLGDSGDGFAPIVPVLQLPENHKVRFIFPHAPVQPVTLNQGQRMRSWYDIKSMDPDNRADEAGVIESVAAVEQLVDAQITAGISPERIVLAGFSQGGVVSLHLATRAKHRFAGVMALSTYMCQPGKLAAEHSGNNLNTPILMHHGKFDDVVPMSAAITAKDTLTDLNYQVEWQTFDMAHSVCEPQIQQISRWLVKQLSL</sequence>
<dbReference type="SUPFAM" id="SSF53474">
    <property type="entry name" value="alpha/beta-Hydrolases"/>
    <property type="match status" value="1"/>
</dbReference>
<reference evidence="4 5" key="1">
    <citation type="submission" date="2018-09" db="EMBL/GenBank/DDBJ databases">
        <authorList>
            <person name="Wang F."/>
        </authorList>
    </citation>
    <scope>NUCLEOTIDE SEQUENCE [LARGE SCALE GENOMIC DNA]</scope>
    <source>
        <strain evidence="4 5">PLHSC7-2</strain>
    </source>
</reference>
<comment type="caution">
    <text evidence="4">The sequence shown here is derived from an EMBL/GenBank/DDBJ whole genome shotgun (WGS) entry which is preliminary data.</text>
</comment>
<dbReference type="EMBL" id="QZCH01000023">
    <property type="protein sequence ID" value="RJG41950.1"/>
    <property type="molecule type" value="Genomic_DNA"/>
</dbReference>
<keyword evidence="2" id="KW-0378">Hydrolase</keyword>
<dbReference type="InterPro" id="IPR029058">
    <property type="entry name" value="AB_hydrolase_fold"/>
</dbReference>
<dbReference type="InterPro" id="IPR050565">
    <property type="entry name" value="LYPA1-2/EST-like"/>
</dbReference>
<dbReference type="Proteomes" id="UP000283255">
    <property type="component" value="Unassembled WGS sequence"/>
</dbReference>
<dbReference type="OrthoDB" id="9801763at2"/>
<dbReference type="Pfam" id="PF02230">
    <property type="entry name" value="Abhydrolase_2"/>
    <property type="match status" value="1"/>
</dbReference>
<dbReference type="PANTHER" id="PTHR10655:SF17">
    <property type="entry name" value="LYSOPHOSPHOLIPASE-LIKE PROTEIN 1"/>
    <property type="match status" value="1"/>
</dbReference>
<evidence type="ECO:0000256" key="2">
    <source>
        <dbReference type="ARBA" id="ARBA00022801"/>
    </source>
</evidence>
<dbReference type="AlphaFoldDB" id="A0A418YBQ6"/>
<evidence type="ECO:0000313" key="5">
    <source>
        <dbReference type="Proteomes" id="UP000283255"/>
    </source>
</evidence>
<dbReference type="GO" id="GO:0016787">
    <property type="term" value="F:hydrolase activity"/>
    <property type="evidence" value="ECO:0007669"/>
    <property type="project" value="UniProtKB-KW"/>
</dbReference>
<evidence type="ECO:0000313" key="4">
    <source>
        <dbReference type="EMBL" id="RJG41950.1"/>
    </source>
</evidence>
<evidence type="ECO:0000259" key="3">
    <source>
        <dbReference type="Pfam" id="PF02230"/>
    </source>
</evidence>
<feature type="domain" description="Phospholipase/carboxylesterase/thioesterase" evidence="3">
    <location>
        <begin position="7"/>
        <end position="215"/>
    </location>
</feature>